<protein>
    <recommendedName>
        <fullName evidence="4">Membrane protein ArfB</fullName>
    </recommendedName>
</protein>
<keyword evidence="1" id="KW-0472">Membrane</keyword>
<name>A0ABN9NZ36_9MYCO</name>
<gene>
    <name evidence="2" type="ORF">MU0050_000776</name>
</gene>
<keyword evidence="1" id="KW-0812">Transmembrane</keyword>
<dbReference type="RefSeq" id="WP_316514419.1">
    <property type="nucleotide sequence ID" value="NZ_OY726395.1"/>
</dbReference>
<keyword evidence="1" id="KW-1133">Transmembrane helix</keyword>
<dbReference type="EMBL" id="OY726395">
    <property type="protein sequence ID" value="CAJ1579964.1"/>
    <property type="molecule type" value="Genomic_DNA"/>
</dbReference>
<organism evidence="2 3">
    <name type="scientific">[Mycobacterium] wendilense</name>
    <dbReference type="NCBI Taxonomy" id="3064284"/>
    <lineage>
        <taxon>Bacteria</taxon>
        <taxon>Bacillati</taxon>
        <taxon>Actinomycetota</taxon>
        <taxon>Actinomycetes</taxon>
        <taxon>Mycobacteriales</taxon>
        <taxon>Mycobacteriaceae</taxon>
        <taxon>Mycolicibacter</taxon>
    </lineage>
</organism>
<evidence type="ECO:0000256" key="1">
    <source>
        <dbReference type="SAM" id="Phobius"/>
    </source>
</evidence>
<dbReference type="Proteomes" id="UP001190466">
    <property type="component" value="Chromosome"/>
</dbReference>
<reference evidence="2 3" key="1">
    <citation type="submission" date="2023-08" db="EMBL/GenBank/DDBJ databases">
        <authorList>
            <person name="Folkvardsen B D."/>
            <person name="Norman A."/>
        </authorList>
    </citation>
    <scope>NUCLEOTIDE SEQUENCE [LARGE SCALE GENOMIC DNA]</scope>
    <source>
        <strain evidence="2 3">Mu0050</strain>
    </source>
</reference>
<accession>A0ABN9NZ36</accession>
<evidence type="ECO:0000313" key="3">
    <source>
        <dbReference type="Proteomes" id="UP001190466"/>
    </source>
</evidence>
<evidence type="ECO:0008006" key="4">
    <source>
        <dbReference type="Google" id="ProtNLM"/>
    </source>
</evidence>
<evidence type="ECO:0000313" key="2">
    <source>
        <dbReference type="EMBL" id="CAJ1579964.1"/>
    </source>
</evidence>
<proteinExistence type="predicted"/>
<feature type="transmembrane region" description="Helical" evidence="1">
    <location>
        <begin position="6"/>
        <end position="29"/>
    </location>
</feature>
<keyword evidence="3" id="KW-1185">Reference proteome</keyword>
<sequence>MDFVIQWLWCLVAFLAGSGVAWVIAVVVVQRTSEAEAFADLPGSREIGASR</sequence>